<keyword evidence="2" id="KW-1185">Reference proteome</keyword>
<dbReference type="Pfam" id="PF04365">
    <property type="entry name" value="BrnT_toxin"/>
    <property type="match status" value="1"/>
</dbReference>
<dbReference type="EMBL" id="LVXZ01000040">
    <property type="protein sequence ID" value="OAP92530.1"/>
    <property type="molecule type" value="Genomic_DNA"/>
</dbReference>
<dbReference type="RefSeq" id="WP_064218394.1">
    <property type="nucleotide sequence ID" value="NZ_LVXZ01000040.1"/>
</dbReference>
<dbReference type="InterPro" id="IPR038573">
    <property type="entry name" value="BrnT_sf"/>
</dbReference>
<reference evidence="1 2" key="1">
    <citation type="submission" date="2016-04" db="EMBL/GenBank/DDBJ databases">
        <title>Acidithiobacillus ferrooxidans genome sequencing and assembly.</title>
        <authorList>
            <person name="Zhou Z."/>
        </authorList>
    </citation>
    <scope>NUCLEOTIDE SEQUENCE [LARGE SCALE GENOMIC DNA]</scope>
    <source>
        <strain evidence="1 2">BY0502</strain>
    </source>
</reference>
<evidence type="ECO:0008006" key="3">
    <source>
        <dbReference type="Google" id="ProtNLM"/>
    </source>
</evidence>
<dbReference type="Gene3D" id="3.10.450.530">
    <property type="entry name" value="Ribonuclease toxin, BrnT, of type II toxin-antitoxin system"/>
    <property type="match status" value="1"/>
</dbReference>
<evidence type="ECO:0000313" key="2">
    <source>
        <dbReference type="Proteomes" id="UP000078302"/>
    </source>
</evidence>
<proteinExistence type="predicted"/>
<protein>
    <recommendedName>
        <fullName evidence="3">BrnT family toxin</fullName>
    </recommendedName>
</protein>
<dbReference type="InterPro" id="IPR007460">
    <property type="entry name" value="BrnT_toxin"/>
</dbReference>
<comment type="caution">
    <text evidence="1">The sequence shown here is derived from an EMBL/GenBank/DDBJ whole genome shotgun (WGS) entry which is preliminary data.</text>
</comment>
<dbReference type="AlphaFoldDB" id="A0A179BMG3"/>
<name>A0A179BMG3_ACIFR</name>
<organism evidence="1 2">
    <name type="scientific">Acidithiobacillus ferrooxidans</name>
    <name type="common">Thiobacillus ferrooxidans</name>
    <dbReference type="NCBI Taxonomy" id="920"/>
    <lineage>
        <taxon>Bacteria</taxon>
        <taxon>Pseudomonadati</taxon>
        <taxon>Pseudomonadota</taxon>
        <taxon>Acidithiobacillia</taxon>
        <taxon>Acidithiobacillales</taxon>
        <taxon>Acidithiobacillaceae</taxon>
        <taxon>Acidithiobacillus</taxon>
    </lineage>
</organism>
<dbReference type="OrthoDB" id="5297292at2"/>
<accession>A0A179BMG3</accession>
<dbReference type="GeneID" id="89663113"/>
<evidence type="ECO:0000313" key="1">
    <source>
        <dbReference type="EMBL" id="OAP92530.1"/>
    </source>
</evidence>
<sequence length="91" mass="10737">MKITCDPTKRQKTLEERGLDFEDAALVFAGKHFTREDDRKDYGEVRFITAGILRERMVVMVWTPRNEEARHIISMRKANEREQAQYAQHLG</sequence>
<gene>
    <name evidence="1" type="ORF">A4H96_03935</name>
</gene>
<dbReference type="Proteomes" id="UP000078302">
    <property type="component" value="Unassembled WGS sequence"/>
</dbReference>